<keyword evidence="2" id="KW-0732">Signal</keyword>
<feature type="region of interest" description="Disordered" evidence="1">
    <location>
        <begin position="29"/>
        <end position="67"/>
    </location>
</feature>
<dbReference type="Proteomes" id="UP000283090">
    <property type="component" value="Unassembled WGS sequence"/>
</dbReference>
<proteinExistence type="predicted"/>
<comment type="caution">
    <text evidence="3">The sequence shown here is derived from an EMBL/GenBank/DDBJ whole genome shotgun (WGS) entry which is preliminary data.</text>
</comment>
<organism evidence="3 4">
    <name type="scientific">Arthrobotrys flagrans</name>
    <name type="common">Nematode-trapping fungus</name>
    <name type="synonym">Trichothecium flagrans</name>
    <dbReference type="NCBI Taxonomy" id="97331"/>
    <lineage>
        <taxon>Eukaryota</taxon>
        <taxon>Fungi</taxon>
        <taxon>Dikarya</taxon>
        <taxon>Ascomycota</taxon>
        <taxon>Pezizomycotina</taxon>
        <taxon>Orbiliomycetes</taxon>
        <taxon>Orbiliales</taxon>
        <taxon>Orbiliaceae</taxon>
        <taxon>Arthrobotrys</taxon>
    </lineage>
</organism>
<sequence>MRVSGILAVVPGVLSLPLPIVVTGIMNTSPLTQPYQPPDPYGVGGSIGSTKPSKDGNTPLPPDGMYRIPYIEQPKPKAHANPMIAPPVAVVYVPTTVYALPQIAVGTTIAE</sequence>
<dbReference type="VEuPathDB" id="FungiDB:DFL_009755"/>
<dbReference type="AlphaFoldDB" id="A0A436ZSQ7"/>
<dbReference type="RefSeq" id="XP_067487452.1">
    <property type="nucleotide sequence ID" value="XM_067639689.1"/>
</dbReference>
<evidence type="ECO:0000313" key="3">
    <source>
        <dbReference type="EMBL" id="RVD81908.1"/>
    </source>
</evidence>
<reference evidence="3 4" key="1">
    <citation type="submission" date="2019-01" db="EMBL/GenBank/DDBJ databases">
        <title>Intercellular communication is required for trap formation in the nematode-trapping fungus Duddingtonia flagrans.</title>
        <authorList>
            <person name="Youssar L."/>
            <person name="Wernet V."/>
            <person name="Hensel N."/>
            <person name="Hildebrandt H.-G."/>
            <person name="Fischer R."/>
        </authorList>
    </citation>
    <scope>NUCLEOTIDE SEQUENCE [LARGE SCALE GENOMIC DNA]</scope>
    <source>
        <strain evidence="3 4">CBS H-5679</strain>
    </source>
</reference>
<dbReference type="GeneID" id="93592066"/>
<evidence type="ECO:0000313" key="4">
    <source>
        <dbReference type="Proteomes" id="UP000283090"/>
    </source>
</evidence>
<keyword evidence="4" id="KW-1185">Reference proteome</keyword>
<feature type="chain" id="PRO_5019158834" evidence="2">
    <location>
        <begin position="16"/>
        <end position="111"/>
    </location>
</feature>
<accession>A0A436ZSQ7</accession>
<dbReference type="EMBL" id="SAEB01000012">
    <property type="protein sequence ID" value="RVD81908.1"/>
    <property type="molecule type" value="Genomic_DNA"/>
</dbReference>
<protein>
    <submittedName>
        <fullName evidence="3">Uncharacterized protein</fullName>
    </submittedName>
</protein>
<evidence type="ECO:0000256" key="2">
    <source>
        <dbReference type="SAM" id="SignalP"/>
    </source>
</evidence>
<feature type="signal peptide" evidence="2">
    <location>
        <begin position="1"/>
        <end position="15"/>
    </location>
</feature>
<name>A0A436ZSQ7_ARTFL</name>
<gene>
    <name evidence="3" type="ORF">DFL_009755</name>
</gene>
<evidence type="ECO:0000256" key="1">
    <source>
        <dbReference type="SAM" id="MobiDB-lite"/>
    </source>
</evidence>
<dbReference type="OrthoDB" id="5387432at2759"/>